<keyword evidence="4" id="KW-1185">Reference proteome</keyword>
<dbReference type="SMART" id="SM00089">
    <property type="entry name" value="PKD"/>
    <property type="match status" value="10"/>
</dbReference>
<feature type="signal peptide" evidence="1">
    <location>
        <begin position="1"/>
        <end position="18"/>
    </location>
</feature>
<dbReference type="EMBL" id="FZPD01000003">
    <property type="protein sequence ID" value="SNT02120.1"/>
    <property type="molecule type" value="Genomic_DNA"/>
</dbReference>
<dbReference type="InterPro" id="IPR013783">
    <property type="entry name" value="Ig-like_fold"/>
</dbReference>
<dbReference type="Gene3D" id="2.60.40.10">
    <property type="entry name" value="Immunoglobulins"/>
    <property type="match status" value="11"/>
</dbReference>
<dbReference type="Proteomes" id="UP000198393">
    <property type="component" value="Unassembled WGS sequence"/>
</dbReference>
<feature type="domain" description="PKD" evidence="2">
    <location>
        <begin position="441"/>
        <end position="495"/>
    </location>
</feature>
<feature type="domain" description="PKD" evidence="2">
    <location>
        <begin position="599"/>
        <end position="663"/>
    </location>
</feature>
<organism evidence="3 4">
    <name type="scientific">Ekhidna lutea</name>
    <dbReference type="NCBI Taxonomy" id="447679"/>
    <lineage>
        <taxon>Bacteria</taxon>
        <taxon>Pseudomonadati</taxon>
        <taxon>Bacteroidota</taxon>
        <taxon>Cytophagia</taxon>
        <taxon>Cytophagales</taxon>
        <taxon>Reichenbachiellaceae</taxon>
        <taxon>Ekhidna</taxon>
    </lineage>
</organism>
<evidence type="ECO:0000256" key="1">
    <source>
        <dbReference type="SAM" id="SignalP"/>
    </source>
</evidence>
<evidence type="ECO:0000313" key="4">
    <source>
        <dbReference type="Proteomes" id="UP000198393"/>
    </source>
</evidence>
<dbReference type="CDD" id="cd00146">
    <property type="entry name" value="PKD"/>
    <property type="match status" value="6"/>
</dbReference>
<dbReference type="InterPro" id="IPR000601">
    <property type="entry name" value="PKD_dom"/>
</dbReference>
<evidence type="ECO:0000313" key="3">
    <source>
        <dbReference type="EMBL" id="SNT02120.1"/>
    </source>
</evidence>
<feature type="domain" description="PKD" evidence="2">
    <location>
        <begin position="1658"/>
        <end position="1699"/>
    </location>
</feature>
<reference evidence="3 4" key="1">
    <citation type="submission" date="2017-06" db="EMBL/GenBank/DDBJ databases">
        <authorList>
            <person name="Kim H.J."/>
            <person name="Triplett B.A."/>
        </authorList>
    </citation>
    <scope>NUCLEOTIDE SEQUENCE [LARGE SCALE GENOMIC DNA]</scope>
    <source>
        <strain evidence="3 4">DSM 19307</strain>
    </source>
</reference>
<protein>
    <submittedName>
        <fullName evidence="3">Por secretion system C-terminal sorting domain-containing protein</fullName>
    </submittedName>
</protein>
<name>A0A239J8G4_EKHLU</name>
<gene>
    <name evidence="3" type="ORF">SAMN05421640_2040</name>
</gene>
<dbReference type="InterPro" id="IPR026444">
    <property type="entry name" value="Secre_tail"/>
</dbReference>
<dbReference type="RefSeq" id="WP_089356756.1">
    <property type="nucleotide sequence ID" value="NZ_FZPD01000003.1"/>
</dbReference>
<dbReference type="SUPFAM" id="SSF49299">
    <property type="entry name" value="PKD domain"/>
    <property type="match status" value="10"/>
</dbReference>
<accession>A0A239J8G4</accession>
<dbReference type="OrthoDB" id="1521709at2"/>
<proteinExistence type="predicted"/>
<keyword evidence="1" id="KW-0732">Signal</keyword>
<feature type="domain" description="PKD" evidence="2">
    <location>
        <begin position="1326"/>
        <end position="1374"/>
    </location>
</feature>
<dbReference type="InterPro" id="IPR035986">
    <property type="entry name" value="PKD_dom_sf"/>
</dbReference>
<dbReference type="InterPro" id="IPR022409">
    <property type="entry name" value="PKD/Chitinase_dom"/>
</dbReference>
<dbReference type="NCBIfam" id="TIGR04183">
    <property type="entry name" value="Por_Secre_tail"/>
    <property type="match status" value="1"/>
</dbReference>
<sequence length="2069" mass="225925">MRLLIYFFLFIAINQLHAQNLSVSAPDTLCSQEIVNFENLSSGIDSVQWDFCPGDLAFTPSNSSTYDIPASTTSLDEIEVVFDGSNYYAFVLGLNNTLGRITIGDSLTDNPSAFTNFGTVGSISSPRRLSLIKQGGNWYIFISNLTSNTVSRIDFGDDLGANISASTNLGNLESELTQPFAIEALEVNGNYYLLVGNHSAKTVKIFNYGASYSNAPTLINTIVAPSGLGNMTSIKTLALDDELHIVISGQSNGYVYALSSNLSNSATQIHDLGSLGALTNPRDLDVLYDNGEIQVNVMSISGNHYSYRFDEQWNFLAYTDYGQVTEISDTRSIDFNKQNSQWTGFSINRSTNKELVVIQYPNECGSTKNSSTLDDPMDVAYDSLSWNFYTVHGFSDGYRYHYKDSIFIKGLSSVYFDVDLACTNSASVFSSSLEILETTAVSFSWNFDDPSSGASNTSSDANPTHVYSSPGDYDVILSVSDDCGITMDTTIVLTVFDENDLKPGFDQTTSLLCSNSNIQFNDTSNFISDEPQLWEWYIDDSLASTEQHPIFNFSGSGFYSVRLDVEGLSGCIKSAEEIIEIQEGPGVTISYDNNCFGSEVNFYSTVAGDDSGGYSWDLDGDLVEDSTIPNPSFEYLVSGDYTITLIVSNGIGCQTEVTLDLEVPGIDFIDFNLNTGTENLPVDLNALDETIVNDSVTNWSWVLNDTIFSNDQNTVLTVSEPGEYSVLLIGQSAQGCTDSLTKTLTIDEAISPSPSFTFKKDVCLDQSIELLNTSVNASSFEWDFCLEDFTETPTVDTTTFNGLSALYGYKLFQENGNWIGLLTERDANAIYRLEFGNSPLNQPDITNLGNLSGLLDGPVGFDCVYDNGNWHCFLGYFDNNHEIIRLDFGSSLTNDPTAIGIGSFGISGRIRDLAIVQHSDSSYLVLPSYSFNSLTIVNLGISVTDEVASEDIITTNPISGSQNINGVSVLKHNSSWLVFVSSLSNSVVQKLDFGETIFNSTPTIAGTYSFSTVNRPFRLSFIKSGANYFGVLGNDGLPFSIIDFSDFSSVPVELTNMSFPSLYGIDVIKYDGEFIVQGGFNNSMISTTFSKSCTDSQMSNEINPIVTYTSSGDHVIELVATNDLGNSDFYLDTIQVSINSAPIANFSINESRCVSTANIFTSSTAGLTYSWDFNNDEIEDSNEENPQVLFDTLGGPGTYTVRIDVNDGACDNFYEEDITIYPEPPTPTFDTSFPSLCENVAFSFTNTIDSSAYDSLLAYRWFLNGSEIATDYHLEYSFDSPGEKIIGLQAHIPGCESEVVQDTFNIITTPTADFVADTICISETLFFSNNSLDASSYSWDFDDGETSTAFEPSKIYADTGTYQVSLEAFDSSGNCSDVLIKEVRVNRNPPTPSYDVASVPLCVDSQITLSNSTDDDSFNSEVSYVWTVTDLGTFTDKDINLNFSTPGEKIIELQSIYRSCESAVISQTITINDLPTADFTSNSICEDESMQFTNTSESANSYLWDFGDGFTSTAENPGHIFPGAGNYSVTLTSTDNNGCDNTIVKEVSVSASPQPSFDFEVPCTSEEGTQFFDMSTVAGADIVSWVWEVDGVDESTEQNPVISFESSGTKTIGLTVTSSNGCETYYTEDIEILDSPQPDFTVSVGCQGAETTFFDNTNSAGSSTVSWLWTVNGVNYTTEDVTHTFDDSGVFEVSLEVTSQNFCSESITKTVEILELPSVDFSIQGQCDNQLIQVDDQSIEGNDPIISRTWMLNGERVGNGSQLFLNELIDGAYELALEVETSSGCVIQSSETLEVNPSPTAAFSSSSTYGLPSDNITFINSSSGAVSYEWLLNSEAISTNPDREIIAFSEAGTHLVSLVAENSVGCRDTMNQEILIAIPEVDLVIENLDLVKEDGLGKIFMNVQNQSNLPIEVVDVAIVLENQFRVTEQIAQFIGVGETSLLGLNIGIPVEVSEPAYFCVAVSSQYTEFEDMNPIDNERCLTIKPDIKVENPFPNPVTDRFRLKVIVPEAGTAKLSLVNSAGKVEQEQSFDSAQGLNNFFFDMSTLNPGIYFVMVEVAGETHKRKVIKL</sequence>
<feature type="chain" id="PRO_5012715041" evidence="1">
    <location>
        <begin position="19"/>
        <end position="2069"/>
    </location>
</feature>
<evidence type="ECO:0000259" key="2">
    <source>
        <dbReference type="PROSITE" id="PS50093"/>
    </source>
</evidence>
<dbReference type="Pfam" id="PF18962">
    <property type="entry name" value="Por_Secre_tail"/>
    <property type="match status" value="1"/>
</dbReference>
<dbReference type="Pfam" id="PF18911">
    <property type="entry name" value="PKD_4"/>
    <property type="match status" value="3"/>
</dbReference>
<feature type="domain" description="PKD" evidence="2">
    <location>
        <begin position="1501"/>
        <end position="1556"/>
    </location>
</feature>
<dbReference type="PROSITE" id="PS50093">
    <property type="entry name" value="PKD"/>
    <property type="match status" value="5"/>
</dbReference>